<gene>
    <name evidence="2" type="ORF">P344_01525</name>
</gene>
<dbReference type="RefSeq" id="WP_025317064.1">
    <property type="nucleotide sequence ID" value="NZ_CP002082.1"/>
</dbReference>
<keyword evidence="3" id="KW-1185">Reference proteome</keyword>
<feature type="transmembrane region" description="Helical" evidence="1">
    <location>
        <begin position="18"/>
        <end position="37"/>
    </location>
</feature>
<dbReference type="AlphaFoldDB" id="W0GKC6"/>
<dbReference type="HOGENOM" id="CLU_2939466_0_0_14"/>
<protein>
    <submittedName>
        <fullName evidence="2">Uncharacterized protein</fullName>
    </submittedName>
</protein>
<dbReference type="EMBL" id="CP006720">
    <property type="protein sequence ID" value="AHI57670.1"/>
    <property type="molecule type" value="Genomic_DNA"/>
</dbReference>
<sequence length="60" mass="6876">MVVPINVNDLLILLNQDYVKGMGVVILLQIIFTGYIIENLTYELIINFQTHPTNCKKIID</sequence>
<organism evidence="2 3">
    <name type="scientific">Spiroplasma mirum ATCC 29335</name>
    <dbReference type="NCBI Taxonomy" id="838561"/>
    <lineage>
        <taxon>Bacteria</taxon>
        <taxon>Bacillati</taxon>
        <taxon>Mycoplasmatota</taxon>
        <taxon>Mollicutes</taxon>
        <taxon>Entomoplasmatales</taxon>
        <taxon>Spiroplasmataceae</taxon>
        <taxon>Spiroplasma</taxon>
    </lineage>
</organism>
<proteinExistence type="predicted"/>
<accession>W0GKC6</accession>
<dbReference type="KEGG" id="smir:SMM_0249"/>
<keyword evidence="1" id="KW-1133">Transmembrane helix</keyword>
<keyword evidence="1" id="KW-0812">Transmembrane</keyword>
<dbReference type="PATRIC" id="fig|838561.3.peg.289"/>
<evidence type="ECO:0000256" key="1">
    <source>
        <dbReference type="SAM" id="Phobius"/>
    </source>
</evidence>
<keyword evidence="1" id="KW-0472">Membrane</keyword>
<dbReference type="KEGG" id="smia:P344_01525"/>
<evidence type="ECO:0000313" key="3">
    <source>
        <dbReference type="Proteomes" id="UP000019260"/>
    </source>
</evidence>
<reference evidence="2 3" key="1">
    <citation type="submission" date="2013-09" db="EMBL/GenBank/DDBJ databases">
        <title>Complete genome sequence of Spiroplasma mirum suckling mouse cataract agent.</title>
        <authorList>
            <person name="Landry C.A."/>
            <person name="Bastian F.O."/>
            <person name="Thune R.L."/>
        </authorList>
    </citation>
    <scope>NUCLEOTIDE SEQUENCE [LARGE SCALE GENOMIC DNA]</scope>
    <source>
        <strain evidence="2 3">SMCA</strain>
    </source>
</reference>
<name>W0GKC6_9MOLU</name>
<evidence type="ECO:0000313" key="2">
    <source>
        <dbReference type="EMBL" id="AHI57670.1"/>
    </source>
</evidence>
<dbReference type="Proteomes" id="UP000019260">
    <property type="component" value="Chromosome"/>
</dbReference>